<dbReference type="AlphaFoldDB" id="A0A653BXW7"/>
<feature type="non-terminal residue" evidence="2">
    <location>
        <position position="1"/>
    </location>
</feature>
<reference evidence="2 3" key="1">
    <citation type="submission" date="2019-01" db="EMBL/GenBank/DDBJ databases">
        <authorList>
            <person name="Sayadi A."/>
        </authorList>
    </citation>
    <scope>NUCLEOTIDE SEQUENCE [LARGE SCALE GENOMIC DNA]</scope>
</reference>
<keyword evidence="1" id="KW-0732">Signal</keyword>
<evidence type="ECO:0000313" key="3">
    <source>
        <dbReference type="Proteomes" id="UP000410492"/>
    </source>
</evidence>
<dbReference type="Proteomes" id="UP000410492">
    <property type="component" value="Unassembled WGS sequence"/>
</dbReference>
<evidence type="ECO:0000313" key="2">
    <source>
        <dbReference type="EMBL" id="VEN39797.1"/>
    </source>
</evidence>
<dbReference type="EMBL" id="CAACVG010005950">
    <property type="protein sequence ID" value="VEN39797.1"/>
    <property type="molecule type" value="Genomic_DNA"/>
</dbReference>
<evidence type="ECO:0000256" key="1">
    <source>
        <dbReference type="SAM" id="SignalP"/>
    </source>
</evidence>
<keyword evidence="3" id="KW-1185">Reference proteome</keyword>
<feature type="chain" id="PRO_5024911854" evidence="1">
    <location>
        <begin position="20"/>
        <end position="55"/>
    </location>
</feature>
<name>A0A653BXW7_CALMS</name>
<feature type="signal peptide" evidence="1">
    <location>
        <begin position="1"/>
        <end position="19"/>
    </location>
</feature>
<protein>
    <submittedName>
        <fullName evidence="2">Uncharacterized protein</fullName>
    </submittedName>
</protein>
<organism evidence="2 3">
    <name type="scientific">Callosobruchus maculatus</name>
    <name type="common">Southern cowpea weevil</name>
    <name type="synonym">Pulse bruchid</name>
    <dbReference type="NCBI Taxonomy" id="64391"/>
    <lineage>
        <taxon>Eukaryota</taxon>
        <taxon>Metazoa</taxon>
        <taxon>Ecdysozoa</taxon>
        <taxon>Arthropoda</taxon>
        <taxon>Hexapoda</taxon>
        <taxon>Insecta</taxon>
        <taxon>Pterygota</taxon>
        <taxon>Neoptera</taxon>
        <taxon>Endopterygota</taxon>
        <taxon>Coleoptera</taxon>
        <taxon>Polyphaga</taxon>
        <taxon>Cucujiformia</taxon>
        <taxon>Chrysomeloidea</taxon>
        <taxon>Chrysomelidae</taxon>
        <taxon>Bruchinae</taxon>
        <taxon>Bruchini</taxon>
        <taxon>Callosobruchus</taxon>
    </lineage>
</organism>
<accession>A0A653BXW7</accession>
<proteinExistence type="predicted"/>
<sequence length="55" mass="6327">TSVVLAITIVLNLLNFAHSYYTPITIAKMPKIYYILKHSQISEHISKILKLRLQS</sequence>
<gene>
    <name evidence="2" type="ORF">CALMAC_LOCUS4183</name>
</gene>